<name>A0A9P6NMZ4_9BASI</name>
<keyword evidence="2" id="KW-1185">Reference proteome</keyword>
<proteinExistence type="predicted"/>
<dbReference type="EMBL" id="MU167232">
    <property type="protein sequence ID" value="KAG0148889.1"/>
    <property type="molecule type" value="Genomic_DNA"/>
</dbReference>
<evidence type="ECO:0000313" key="2">
    <source>
        <dbReference type="Proteomes" id="UP000886653"/>
    </source>
</evidence>
<dbReference type="AlphaFoldDB" id="A0A9P6NMZ4"/>
<accession>A0A9P6NMZ4</accession>
<comment type="caution">
    <text evidence="1">The sequence shown here is derived from an EMBL/GenBank/DDBJ whole genome shotgun (WGS) entry which is preliminary data.</text>
</comment>
<sequence>MPKVVVVAYNFIVQPSSSNFPSKSFPHSSLSPCSVHSAATARYHLVCGSADVQIDVLLKPPKSTLAIPIVQHPAVSLRELSNQPFYPTPTSSTCSITLSKQFQSYQLLCLPALLAFVLRPSALESFKPCFSLSLYSLQIVLPLRLRARRSVYLVCLPRVHHSVNLFSLGYFLSYFASNPTSEEPFQEARFLAKLNLSALALHNFHGLRSSLDFDSYDSKTLPQKIIRVLIVKHPLGPNHQLTVIKTSFNCET</sequence>
<dbReference type="Proteomes" id="UP000886653">
    <property type="component" value="Unassembled WGS sequence"/>
</dbReference>
<protein>
    <submittedName>
        <fullName evidence="1">Uncharacterized protein</fullName>
    </submittedName>
</protein>
<reference evidence="1" key="1">
    <citation type="submission" date="2013-11" db="EMBL/GenBank/DDBJ databases">
        <title>Genome sequence of the fusiform rust pathogen reveals effectors for host alternation and coevolution with pine.</title>
        <authorList>
            <consortium name="DOE Joint Genome Institute"/>
            <person name="Smith K."/>
            <person name="Pendleton A."/>
            <person name="Kubisiak T."/>
            <person name="Anderson C."/>
            <person name="Salamov A."/>
            <person name="Aerts A."/>
            <person name="Riley R."/>
            <person name="Clum A."/>
            <person name="Lindquist E."/>
            <person name="Ence D."/>
            <person name="Campbell M."/>
            <person name="Kronenberg Z."/>
            <person name="Feau N."/>
            <person name="Dhillon B."/>
            <person name="Hamelin R."/>
            <person name="Burleigh J."/>
            <person name="Smith J."/>
            <person name="Yandell M."/>
            <person name="Nelson C."/>
            <person name="Grigoriev I."/>
            <person name="Davis J."/>
        </authorList>
    </citation>
    <scope>NUCLEOTIDE SEQUENCE</scope>
    <source>
        <strain evidence="1">G11</strain>
    </source>
</reference>
<evidence type="ECO:0000313" key="1">
    <source>
        <dbReference type="EMBL" id="KAG0148889.1"/>
    </source>
</evidence>
<organism evidence="1 2">
    <name type="scientific">Cronartium quercuum f. sp. fusiforme G11</name>
    <dbReference type="NCBI Taxonomy" id="708437"/>
    <lineage>
        <taxon>Eukaryota</taxon>
        <taxon>Fungi</taxon>
        <taxon>Dikarya</taxon>
        <taxon>Basidiomycota</taxon>
        <taxon>Pucciniomycotina</taxon>
        <taxon>Pucciniomycetes</taxon>
        <taxon>Pucciniales</taxon>
        <taxon>Coleosporiaceae</taxon>
        <taxon>Cronartium</taxon>
    </lineage>
</organism>
<gene>
    <name evidence="1" type="ORF">CROQUDRAFT_89713</name>
</gene>